<organism evidence="2 3">
    <name type="scientific">Saprolegnia diclina (strain VS20)</name>
    <dbReference type="NCBI Taxonomy" id="1156394"/>
    <lineage>
        <taxon>Eukaryota</taxon>
        <taxon>Sar</taxon>
        <taxon>Stramenopiles</taxon>
        <taxon>Oomycota</taxon>
        <taxon>Saprolegniomycetes</taxon>
        <taxon>Saprolegniales</taxon>
        <taxon>Saprolegniaceae</taxon>
        <taxon>Saprolegnia</taxon>
    </lineage>
</organism>
<dbReference type="VEuPathDB" id="FungiDB:SDRG_01488"/>
<feature type="transmembrane region" description="Helical" evidence="1">
    <location>
        <begin position="1517"/>
        <end position="1535"/>
    </location>
</feature>
<evidence type="ECO:0000256" key="1">
    <source>
        <dbReference type="SAM" id="Phobius"/>
    </source>
</evidence>
<protein>
    <submittedName>
        <fullName evidence="2">Uncharacterized protein</fullName>
    </submittedName>
</protein>
<feature type="transmembrane region" description="Helical" evidence="1">
    <location>
        <begin position="1596"/>
        <end position="1622"/>
    </location>
</feature>
<feature type="transmembrane region" description="Helical" evidence="1">
    <location>
        <begin position="697"/>
        <end position="715"/>
    </location>
</feature>
<keyword evidence="3" id="KW-1185">Reference proteome</keyword>
<keyword evidence="1" id="KW-0472">Membrane</keyword>
<dbReference type="RefSeq" id="XP_008605237.1">
    <property type="nucleotide sequence ID" value="XM_008607015.1"/>
</dbReference>
<feature type="transmembrane region" description="Helical" evidence="1">
    <location>
        <begin position="585"/>
        <end position="607"/>
    </location>
</feature>
<gene>
    <name evidence="2" type="ORF">SDRG_01488</name>
</gene>
<dbReference type="InParanoid" id="T0S8E4"/>
<reference evidence="2 3" key="1">
    <citation type="submission" date="2012-04" db="EMBL/GenBank/DDBJ databases">
        <title>The Genome Sequence of Saprolegnia declina VS20.</title>
        <authorList>
            <consortium name="The Broad Institute Genome Sequencing Platform"/>
            <person name="Russ C."/>
            <person name="Nusbaum C."/>
            <person name="Tyler B."/>
            <person name="van West P."/>
            <person name="Dieguez-Uribeondo J."/>
            <person name="de Bruijn I."/>
            <person name="Tripathy S."/>
            <person name="Jiang R."/>
            <person name="Young S.K."/>
            <person name="Zeng Q."/>
            <person name="Gargeya S."/>
            <person name="Fitzgerald M."/>
            <person name="Haas B."/>
            <person name="Abouelleil A."/>
            <person name="Alvarado L."/>
            <person name="Arachchi H.M."/>
            <person name="Berlin A."/>
            <person name="Chapman S.B."/>
            <person name="Goldberg J."/>
            <person name="Griggs A."/>
            <person name="Gujja S."/>
            <person name="Hansen M."/>
            <person name="Howarth C."/>
            <person name="Imamovic A."/>
            <person name="Larimer J."/>
            <person name="McCowen C."/>
            <person name="Montmayeur A."/>
            <person name="Murphy C."/>
            <person name="Neiman D."/>
            <person name="Pearson M."/>
            <person name="Priest M."/>
            <person name="Roberts A."/>
            <person name="Saif S."/>
            <person name="Shea T."/>
            <person name="Sisk P."/>
            <person name="Sykes S."/>
            <person name="Wortman J."/>
            <person name="Nusbaum C."/>
            <person name="Birren B."/>
        </authorList>
    </citation>
    <scope>NUCLEOTIDE SEQUENCE [LARGE SCALE GENOMIC DNA]</scope>
    <source>
        <strain evidence="2 3">VS20</strain>
    </source>
</reference>
<feature type="non-terminal residue" evidence="2">
    <location>
        <position position="1"/>
    </location>
</feature>
<feature type="transmembrane region" description="Helical" evidence="1">
    <location>
        <begin position="21"/>
        <end position="39"/>
    </location>
</feature>
<sequence length="1713" mass="187847">MIAPAPPVAFVPSEAASRTSWVLYCGYVLLTALSGWYYLLLVRPSLANDLLWAGFSTSGAQTFLGDLFQRLLQQSSTASSSLFDPTLSVRKSYDAAPTFIDTTVSLARTVLYSPLSLETALPVLRATRFDWMLRMYSQYCYVDLARIYAVSTTMARQERCDSKYKSNAAVYWEPLWRNAVPRDVLDGAYATALDVAIFAALNTSENAWWQSLWARPLLSPKDEVALWQSHGLTYWQTQVNNYYEVGLTETIEVVNALGIVQVVTIHQVARHFRGLALWTMTNSYNGIWNDLWECLAINCSLVRGASAYSDDVKLHWETVEYGIANDTPLQVAIRSYMGPFGSIDITLLPKPKALAECLAQYMANWVGRIVHNTSLAASFAEWPSPRVSLLPTPWRAPGLSYFGGNPMCLGNAPLPFAQDQLGLYDSCSAPTPFSMVLGADALLFASVMFGPTADANGICAHCDGAASRDICLSVLTNVASWLDTSGLPTAFANTTATDNAIQRLHLTLVQFAWNGSDVRFLTQPWVESGPWRFFGYLALFDWMRGDREGYQYDSDNGSFALLSPSVPPTPLAANPLELPQHVALYVWYVLLYVTSVLSVLALAVLLASTKSKRPRQLLHFNRVAGLVWIGRPMLLLRSATALAILSTSPMTFETRAGVSRFVFTPRSVLETMVLSGEATWATYVLVDVLLPLTKRAAPTYAPLSSLAAWLLLVFWDVLAPFQATLHIAQKCDILELGLSATCTGGRIEVGSATRFYDLLAANVLAVLLPALWMHTTNDDPRSEPGPLVAASADAFVHGTAGHLDPVGAIMSGLLPLRRGFVDMSLWLRVGFHAGPRLQTKLTTRHLPLKVPHRLVLKASAGFLYVVFSVVGSCSYIYVSETALANDLWWAGFNATGHQTLLANWFVQQLQVTNSVAGVDLTESRYRDNANRYNLTDTTTVVSNLYASMLQSEVNSLPAVVRGLRHMESSDAPWIATSYCFLDLSRSWTMAVSSTRQAQCNASNGAVYFEPLLRNVAFSHAWWYPGFVIGIEAHLLTSASGRDWLATLGAPRLSIDGEVSYWRQHGVRAYETQWQNYKQLGVFESFAIATALNSRYAISLRASNASLHTAKQTSFKMQWPLASYLWAVTANVSGIGGSSLLRESAMFAFGNTTIASVLTRNLTLVAPLDPALAALEAAVGPFGTIDLRRVAFPIALQTWYVEVRAAIVTSLATASVDARTAFAQIAPSVSLFPRPTEWATLESVGGDLMCQRQSTSATFVLQFFSNAGVCSSNNQDSIVFDAISATQSLVSTDKLNATAACDHMWGSSSACLSLLVSTTQLLQVLLLPHNETLQSLVTAVYDDDTVQQLRLVQYMQDANSSSILLQQSPLFPEHDPSFHVFGFLYLLEWLRGVREVVSFEGSHGRIVTLSAGNPVLVGPVNALEVPTNVAKYARYVLLYVTSVLVLVALLTGGHVLWSRGCVHGFNLFAINRVTGLVWIGRPLLLLRSVSALCLLSTARLDVESDHLGFYFFRALQPSWPATIMAGGEATWVVFLLNDLASLYTREYTPLYAGPSSLLVWASVAVWSLVSPVTHAAAIDRRCDVPAVDAQLVCESGVVAIGSAARFFGLFGVTNGLILGTYLLQRMRCREVPPPSIQSQLLYASAHYHFNAAQWLEGDIYYLDSASATIAGLLSVRYRDALYVLDIKKWRLHVLPPPTCTDHRARALPLPLADT</sequence>
<evidence type="ECO:0000313" key="2">
    <source>
        <dbReference type="EMBL" id="EQC41523.1"/>
    </source>
</evidence>
<name>T0S8E4_SAPDV</name>
<keyword evidence="1" id="KW-1133">Transmembrane helix</keyword>
<dbReference type="Proteomes" id="UP000030762">
    <property type="component" value="Unassembled WGS sequence"/>
</dbReference>
<evidence type="ECO:0000313" key="3">
    <source>
        <dbReference type="Proteomes" id="UP000030762"/>
    </source>
</evidence>
<dbReference type="EMBL" id="JH767134">
    <property type="protein sequence ID" value="EQC41523.1"/>
    <property type="molecule type" value="Genomic_DNA"/>
</dbReference>
<feature type="transmembrane region" description="Helical" evidence="1">
    <location>
        <begin position="1435"/>
        <end position="1456"/>
    </location>
</feature>
<dbReference type="OMA" id="WPATIMA"/>
<proteinExistence type="predicted"/>
<dbReference type="OrthoDB" id="75113at2759"/>
<feature type="transmembrane region" description="Helical" evidence="1">
    <location>
        <begin position="1556"/>
        <end position="1576"/>
    </location>
</feature>
<dbReference type="eggNOG" id="ENOG502SD6V">
    <property type="taxonomic scope" value="Eukaryota"/>
</dbReference>
<feature type="transmembrane region" description="Helical" evidence="1">
    <location>
        <begin position="1477"/>
        <end position="1497"/>
    </location>
</feature>
<keyword evidence="1" id="KW-0812">Transmembrane</keyword>
<dbReference type="GeneID" id="19942215"/>
<accession>T0S8E4</accession>